<dbReference type="AlphaFoldDB" id="Q47RA1"/>
<evidence type="ECO:0000313" key="2">
    <source>
        <dbReference type="EMBL" id="AAZ55016.1"/>
    </source>
</evidence>
<name>Q47RA1_THEFY</name>
<dbReference type="STRING" id="269800.Tfu_0978"/>
<organism evidence="2">
    <name type="scientific">Thermobifida fusca (strain YX)</name>
    <dbReference type="NCBI Taxonomy" id="269800"/>
    <lineage>
        <taxon>Bacteria</taxon>
        <taxon>Bacillati</taxon>
        <taxon>Actinomycetota</taxon>
        <taxon>Actinomycetes</taxon>
        <taxon>Streptosporangiales</taxon>
        <taxon>Nocardiopsidaceae</taxon>
        <taxon>Thermobifida</taxon>
    </lineage>
</organism>
<sequence length="114" mass="12049">MSYVRRAMSAHAEKGVPRQVLLARLQKQIQEQGGSAFLALSASSHPVLCVGAGDCRTSVVVVEDNAGEQWFIWGRTGSAHVSQIDHAATVLCNTNPRPARPTAAARRTGGRGAA</sequence>
<feature type="compositionally biased region" description="Low complexity" evidence="1">
    <location>
        <begin position="93"/>
        <end position="107"/>
    </location>
</feature>
<dbReference type="EMBL" id="CP000088">
    <property type="protein sequence ID" value="AAZ55016.1"/>
    <property type="molecule type" value="Genomic_DNA"/>
</dbReference>
<accession>Q47RA1</accession>
<feature type="region of interest" description="Disordered" evidence="1">
    <location>
        <begin position="93"/>
        <end position="114"/>
    </location>
</feature>
<protein>
    <submittedName>
        <fullName evidence="2">Uncharacterized protein</fullName>
    </submittedName>
</protein>
<dbReference type="HOGENOM" id="CLU_2095726_0_0_11"/>
<dbReference type="KEGG" id="tfu:Tfu_0978"/>
<reference evidence="2" key="1">
    <citation type="submission" date="2005-07" db="EMBL/GenBank/DDBJ databases">
        <title>Complete sequence of Thermobifida fusca YX.</title>
        <authorList>
            <consortium name="US DOE Joint Genome Institute"/>
            <person name="Copeland A."/>
            <person name="Lucas S."/>
            <person name="Lapidus A."/>
            <person name="Barry K."/>
            <person name="Detter J.C."/>
            <person name="Glavina T."/>
            <person name="Hammon N."/>
            <person name="Israni S."/>
            <person name="Pitluck S."/>
            <person name="Di Bartolo G."/>
            <person name="Chain P."/>
            <person name="Schmutz J."/>
            <person name="Larimer F."/>
            <person name="Land M."/>
            <person name="Lykidis A."/>
            <person name="Richardson P."/>
        </authorList>
    </citation>
    <scope>NUCLEOTIDE SEQUENCE</scope>
    <source>
        <strain evidence="2">YX</strain>
    </source>
</reference>
<gene>
    <name evidence="2" type="ordered locus">Tfu_0978</name>
</gene>
<evidence type="ECO:0000256" key="1">
    <source>
        <dbReference type="SAM" id="MobiDB-lite"/>
    </source>
</evidence>
<proteinExistence type="predicted"/>